<evidence type="ECO:0000256" key="10">
    <source>
        <dbReference type="ARBA" id="ARBA00022723"/>
    </source>
</evidence>
<evidence type="ECO:0000256" key="1">
    <source>
        <dbReference type="ARBA" id="ARBA00004496"/>
    </source>
</evidence>
<feature type="active site" description="Proton acceptor" evidence="14">
    <location>
        <position position="87"/>
    </location>
</feature>
<protein>
    <recommendedName>
        <fullName evidence="14">Probable dual-specificity RNA methyltransferase RlmN</fullName>
        <ecNumber evidence="14">2.1.1.192</ecNumber>
    </recommendedName>
    <alternativeName>
        <fullName evidence="14">23S rRNA (adenine(2503)-C(2))-methyltransferase</fullName>
    </alternativeName>
    <alternativeName>
        <fullName evidence="14">23S rRNA m2A2503 methyltransferase</fullName>
    </alternativeName>
    <alternativeName>
        <fullName evidence="14">Ribosomal RNA large subunit methyltransferase N</fullName>
    </alternativeName>
    <alternativeName>
        <fullName evidence="14">tRNA (adenine(37)-C(2))-methyltransferase</fullName>
    </alternativeName>
    <alternativeName>
        <fullName evidence="14">tRNA m2A37 methyltransferase</fullName>
    </alternativeName>
</protein>
<evidence type="ECO:0000256" key="3">
    <source>
        <dbReference type="ARBA" id="ARBA00022485"/>
    </source>
</evidence>
<keyword evidence="18" id="KW-1185">Reference proteome</keyword>
<evidence type="ECO:0000256" key="7">
    <source>
        <dbReference type="ARBA" id="ARBA00022679"/>
    </source>
</evidence>
<feature type="binding site" evidence="14">
    <location>
        <begin position="154"/>
        <end position="155"/>
    </location>
    <ligand>
        <name>S-adenosyl-L-methionine</name>
        <dbReference type="ChEBI" id="CHEBI:59789"/>
    </ligand>
</feature>
<evidence type="ECO:0000256" key="5">
    <source>
        <dbReference type="ARBA" id="ARBA00022552"/>
    </source>
</evidence>
<evidence type="ECO:0000256" key="4">
    <source>
        <dbReference type="ARBA" id="ARBA00022490"/>
    </source>
</evidence>
<dbReference type="InterPro" id="IPR027492">
    <property type="entry name" value="RNA_MTrfase_RlmN"/>
</dbReference>
<comment type="subcellular location">
    <subcellularLocation>
        <location evidence="1 14">Cytoplasm</location>
    </subcellularLocation>
</comment>
<keyword evidence="12 14" id="KW-0411">Iron-sulfur</keyword>
<keyword evidence="9 14" id="KW-0819">tRNA processing</keyword>
<dbReference type="SUPFAM" id="SSF102114">
    <property type="entry name" value="Radical SAM enzymes"/>
    <property type="match status" value="1"/>
</dbReference>
<comment type="caution">
    <text evidence="14">Lacks conserved residue(s) required for the propagation of feature annotation.</text>
</comment>
<dbReference type="PIRSF" id="PIRSF006004">
    <property type="entry name" value="CHP00048"/>
    <property type="match status" value="1"/>
</dbReference>
<evidence type="ECO:0000259" key="16">
    <source>
        <dbReference type="PROSITE" id="PS51918"/>
    </source>
</evidence>
<evidence type="ECO:0000313" key="17">
    <source>
        <dbReference type="EMBL" id="MCD1654551.1"/>
    </source>
</evidence>
<evidence type="ECO:0000256" key="9">
    <source>
        <dbReference type="ARBA" id="ARBA00022694"/>
    </source>
</evidence>
<feature type="binding site" evidence="14">
    <location>
        <position position="115"/>
    </location>
    <ligand>
        <name>[4Fe-4S] cluster</name>
        <dbReference type="ChEBI" id="CHEBI:49883"/>
        <note>4Fe-4S-S-AdoMet</note>
    </ligand>
</feature>
<dbReference type="HAMAP" id="MF_01849">
    <property type="entry name" value="RNA_methyltr_RlmN"/>
    <property type="match status" value="1"/>
</dbReference>
<keyword evidence="10 14" id="KW-0479">Metal-binding</keyword>
<dbReference type="GO" id="GO:0005737">
    <property type="term" value="C:cytoplasm"/>
    <property type="evidence" value="ECO:0007669"/>
    <property type="project" value="UniProtKB-SubCell"/>
</dbReference>
<sequence>MKALSGLLPEELFSALQLEKKFRAKQIFKWIADGARDFSAMTNISLKEREELAGKAVLFSTVISQTLRDPDGTVKLQIACADGGAVETVLLTDRQGRKTACVSCQIGCPMGCAFCQTGHIGFSRNLDAGEIVEQFFHLEDTVGKLDNIVFMGMGEPMLNLPEIRKAIRILTHPEGRALSKRRITLSTSGLVSGIRDLADNGPDIRLAVSLTSANSRLRTQLMPVNKTNPLPELKEAIRYFSDKTGRRVTLEAALMRGVNTSEENAREMADFARGLNAHFNLIAWNPVETLPFQTPDKNEIHVFADYLEKLGLNATLRYKRGEKIGGACGQLGKSSMQSSVHETDDEDDFE</sequence>
<comment type="function">
    <text evidence="14">Specifically methylates position 2 of adenine 2503 in 23S rRNA and position 2 of adenine 37 in tRNAs.</text>
</comment>
<dbReference type="InterPro" id="IPR040072">
    <property type="entry name" value="Methyltransferase_A"/>
</dbReference>
<keyword evidence="8 14" id="KW-0949">S-adenosyl-L-methionine</keyword>
<feature type="region of interest" description="Disordered" evidence="15">
    <location>
        <begin position="330"/>
        <end position="350"/>
    </location>
</feature>
<evidence type="ECO:0000256" key="15">
    <source>
        <dbReference type="SAM" id="MobiDB-lite"/>
    </source>
</evidence>
<dbReference type="PROSITE" id="PS51918">
    <property type="entry name" value="RADICAL_SAM"/>
    <property type="match status" value="1"/>
</dbReference>
<dbReference type="SFLD" id="SFLDF00275">
    <property type="entry name" value="adenosine_C2_methyltransferase"/>
    <property type="match status" value="1"/>
</dbReference>
<dbReference type="CDD" id="cd01335">
    <property type="entry name" value="Radical_SAM"/>
    <property type="match status" value="1"/>
</dbReference>
<dbReference type="InterPro" id="IPR048641">
    <property type="entry name" value="RlmN_N"/>
</dbReference>
<dbReference type="GO" id="GO:0070040">
    <property type="term" value="F:rRNA (adenine(2503)-C2-)-methyltransferase activity"/>
    <property type="evidence" value="ECO:0007669"/>
    <property type="project" value="UniProtKB-UniRule"/>
</dbReference>
<evidence type="ECO:0000256" key="13">
    <source>
        <dbReference type="ARBA" id="ARBA00023157"/>
    </source>
</evidence>
<dbReference type="PANTHER" id="PTHR30544:SF5">
    <property type="entry name" value="RADICAL SAM CORE DOMAIN-CONTAINING PROTEIN"/>
    <property type="match status" value="1"/>
</dbReference>
<dbReference type="Gene3D" id="3.20.20.70">
    <property type="entry name" value="Aldolase class I"/>
    <property type="match status" value="1"/>
</dbReference>
<evidence type="ECO:0000256" key="11">
    <source>
        <dbReference type="ARBA" id="ARBA00023004"/>
    </source>
</evidence>
<comment type="cofactor">
    <cofactor evidence="14">
        <name>[4Fe-4S] cluster</name>
        <dbReference type="ChEBI" id="CHEBI:49883"/>
    </cofactor>
    <text evidence="14">Binds 1 [4Fe-4S] cluster. The cluster is coordinated with 3 cysteines and an exchangeable S-adenosyl-L-methionine.</text>
</comment>
<gene>
    <name evidence="14 17" type="primary">rlmN</name>
    <name evidence="17" type="ORF">K7J14_07505</name>
</gene>
<keyword evidence="11 14" id="KW-0408">Iron</keyword>
<dbReference type="InterPro" id="IPR058240">
    <property type="entry name" value="rSAM_sf"/>
</dbReference>
<comment type="caution">
    <text evidence="17">The sequence shown here is derived from an EMBL/GenBank/DDBJ whole genome shotgun (WGS) entry which is preliminary data.</text>
</comment>
<dbReference type="EC" id="2.1.1.192" evidence="14"/>
<keyword evidence="13 14" id="KW-1015">Disulfide bond</keyword>
<evidence type="ECO:0000256" key="8">
    <source>
        <dbReference type="ARBA" id="ARBA00022691"/>
    </source>
</evidence>
<feature type="binding site" evidence="14">
    <location>
        <begin position="209"/>
        <end position="211"/>
    </location>
    <ligand>
        <name>S-adenosyl-L-methionine</name>
        <dbReference type="ChEBI" id="CHEBI:59789"/>
    </ligand>
</feature>
<dbReference type="GO" id="GO:0051539">
    <property type="term" value="F:4 iron, 4 sulfur cluster binding"/>
    <property type="evidence" value="ECO:0007669"/>
    <property type="project" value="UniProtKB-UniRule"/>
</dbReference>
<keyword evidence="3 14" id="KW-0004">4Fe-4S</keyword>
<evidence type="ECO:0000256" key="2">
    <source>
        <dbReference type="ARBA" id="ARBA00007544"/>
    </source>
</evidence>
<keyword evidence="5 14" id="KW-0698">rRNA processing</keyword>
<dbReference type="GO" id="GO:0002935">
    <property type="term" value="F:tRNA (adenine(37)-C2)-methyltransferase activity"/>
    <property type="evidence" value="ECO:0007669"/>
    <property type="project" value="UniProtKB-UniRule"/>
</dbReference>
<dbReference type="SFLD" id="SFLDS00029">
    <property type="entry name" value="Radical_SAM"/>
    <property type="match status" value="1"/>
</dbReference>
<keyword evidence="4 14" id="KW-0963">Cytoplasm</keyword>
<dbReference type="SFLD" id="SFLDG01062">
    <property type="entry name" value="methyltransferase_(Class_A)"/>
    <property type="match status" value="1"/>
</dbReference>
<evidence type="ECO:0000256" key="12">
    <source>
        <dbReference type="ARBA" id="ARBA00023014"/>
    </source>
</evidence>
<comment type="similarity">
    <text evidence="2 14">Belongs to the radical SAM superfamily. RlmN family.</text>
</comment>
<dbReference type="NCBIfam" id="TIGR00048">
    <property type="entry name" value="rRNA_mod_RlmN"/>
    <property type="match status" value="1"/>
</dbReference>
<dbReference type="InterPro" id="IPR004383">
    <property type="entry name" value="rRNA_lsu_MTrfase_RlmN/Cfr"/>
</dbReference>
<evidence type="ECO:0000313" key="18">
    <source>
        <dbReference type="Proteomes" id="UP001198163"/>
    </source>
</evidence>
<feature type="binding site" evidence="14">
    <location>
        <position position="108"/>
    </location>
    <ligand>
        <name>[4Fe-4S] cluster</name>
        <dbReference type="ChEBI" id="CHEBI:49883"/>
        <note>4Fe-4S-S-AdoMet</note>
    </ligand>
</feature>
<feature type="active site" description="S-methylcysteine intermediate" evidence="14">
    <location>
        <position position="328"/>
    </location>
</feature>
<evidence type="ECO:0000256" key="14">
    <source>
        <dbReference type="HAMAP-Rule" id="MF_01849"/>
    </source>
</evidence>
<dbReference type="Gene3D" id="1.10.150.530">
    <property type="match status" value="1"/>
</dbReference>
<feature type="binding site" evidence="14">
    <location>
        <position position="186"/>
    </location>
    <ligand>
        <name>S-adenosyl-L-methionine</name>
        <dbReference type="ChEBI" id="CHEBI:59789"/>
    </ligand>
</feature>
<keyword evidence="6 14" id="KW-0489">Methyltransferase</keyword>
<dbReference type="Pfam" id="PF21016">
    <property type="entry name" value="RlmN_N"/>
    <property type="match status" value="1"/>
</dbReference>
<dbReference type="GO" id="GO:0019843">
    <property type="term" value="F:rRNA binding"/>
    <property type="evidence" value="ECO:0007669"/>
    <property type="project" value="UniProtKB-UniRule"/>
</dbReference>
<accession>A0AAE3JIT7</accession>
<dbReference type="InterPro" id="IPR013785">
    <property type="entry name" value="Aldolase_TIM"/>
</dbReference>
<dbReference type="Proteomes" id="UP001198163">
    <property type="component" value="Unassembled WGS sequence"/>
</dbReference>
<dbReference type="EMBL" id="JAINWA010000003">
    <property type="protein sequence ID" value="MCD1654551.1"/>
    <property type="molecule type" value="Genomic_DNA"/>
</dbReference>
<comment type="miscellaneous">
    <text evidence="14">Reaction proceeds by a ping-pong mechanism involving intermediate methylation of a conserved cysteine residue.</text>
</comment>
<name>A0AAE3JIT7_9SPIR</name>
<organism evidence="17 18">
    <name type="scientific">Teretinema zuelzerae</name>
    <dbReference type="NCBI Taxonomy" id="156"/>
    <lineage>
        <taxon>Bacteria</taxon>
        <taxon>Pseudomonadati</taxon>
        <taxon>Spirochaetota</taxon>
        <taxon>Spirochaetia</taxon>
        <taxon>Spirochaetales</taxon>
        <taxon>Treponemataceae</taxon>
        <taxon>Teretinema</taxon>
    </lineage>
</organism>
<comment type="catalytic activity">
    <reaction evidence="14">
        <text>adenosine(2503) in 23S rRNA + 2 reduced [2Fe-2S]-[ferredoxin] + 2 S-adenosyl-L-methionine = 2-methyladenosine(2503) in 23S rRNA + 5'-deoxyadenosine + L-methionine + 2 oxidized [2Fe-2S]-[ferredoxin] + S-adenosyl-L-homocysteine</text>
        <dbReference type="Rhea" id="RHEA:42916"/>
        <dbReference type="Rhea" id="RHEA-COMP:10000"/>
        <dbReference type="Rhea" id="RHEA-COMP:10001"/>
        <dbReference type="Rhea" id="RHEA-COMP:10152"/>
        <dbReference type="Rhea" id="RHEA-COMP:10282"/>
        <dbReference type="ChEBI" id="CHEBI:17319"/>
        <dbReference type="ChEBI" id="CHEBI:33737"/>
        <dbReference type="ChEBI" id="CHEBI:33738"/>
        <dbReference type="ChEBI" id="CHEBI:57844"/>
        <dbReference type="ChEBI" id="CHEBI:57856"/>
        <dbReference type="ChEBI" id="CHEBI:59789"/>
        <dbReference type="ChEBI" id="CHEBI:74411"/>
        <dbReference type="ChEBI" id="CHEBI:74497"/>
        <dbReference type="EC" id="2.1.1.192"/>
    </reaction>
</comment>
<proteinExistence type="inferred from homology"/>
<dbReference type="AlphaFoldDB" id="A0AAE3JIT7"/>
<feature type="domain" description="Radical SAM core" evidence="16">
    <location>
        <begin position="94"/>
        <end position="317"/>
    </location>
</feature>
<reference evidence="17" key="1">
    <citation type="submission" date="2021-08" db="EMBL/GenBank/DDBJ databases">
        <title>Comparative analyses of Brucepasteria parasyntrophica and Teretinema zuelzerae.</title>
        <authorList>
            <person name="Song Y."/>
            <person name="Brune A."/>
        </authorList>
    </citation>
    <scope>NUCLEOTIDE SEQUENCE</scope>
    <source>
        <strain evidence="17">DSM 1903</strain>
    </source>
</reference>
<feature type="binding site" evidence="14">
    <location>
        <position position="112"/>
    </location>
    <ligand>
        <name>[4Fe-4S] cluster</name>
        <dbReference type="ChEBI" id="CHEBI:49883"/>
        <note>4Fe-4S-S-AdoMet</note>
    </ligand>
</feature>
<evidence type="ECO:0000256" key="6">
    <source>
        <dbReference type="ARBA" id="ARBA00022603"/>
    </source>
</evidence>
<dbReference type="GO" id="GO:0046872">
    <property type="term" value="F:metal ion binding"/>
    <property type="evidence" value="ECO:0007669"/>
    <property type="project" value="UniProtKB-KW"/>
</dbReference>
<dbReference type="GO" id="GO:0030488">
    <property type="term" value="P:tRNA methylation"/>
    <property type="evidence" value="ECO:0007669"/>
    <property type="project" value="UniProtKB-UniRule"/>
</dbReference>
<dbReference type="PANTHER" id="PTHR30544">
    <property type="entry name" value="23S RRNA METHYLTRANSFERASE"/>
    <property type="match status" value="1"/>
</dbReference>
<dbReference type="GO" id="GO:0070475">
    <property type="term" value="P:rRNA base methylation"/>
    <property type="evidence" value="ECO:0007669"/>
    <property type="project" value="UniProtKB-UniRule"/>
</dbReference>
<dbReference type="GO" id="GO:0000049">
    <property type="term" value="F:tRNA binding"/>
    <property type="evidence" value="ECO:0007669"/>
    <property type="project" value="UniProtKB-UniRule"/>
</dbReference>
<feature type="binding site" evidence="14">
    <location>
        <position position="285"/>
    </location>
    <ligand>
        <name>S-adenosyl-L-methionine</name>
        <dbReference type="ChEBI" id="CHEBI:59789"/>
    </ligand>
</feature>
<dbReference type="Pfam" id="PF04055">
    <property type="entry name" value="Radical_SAM"/>
    <property type="match status" value="1"/>
</dbReference>
<keyword evidence="7 14" id="KW-0808">Transferase</keyword>
<dbReference type="InterPro" id="IPR007197">
    <property type="entry name" value="rSAM"/>
</dbReference>
<comment type="catalytic activity">
    <reaction evidence="14">
        <text>adenosine(37) in tRNA + 2 reduced [2Fe-2S]-[ferredoxin] + 2 S-adenosyl-L-methionine = 2-methyladenosine(37) in tRNA + 5'-deoxyadenosine + L-methionine + 2 oxidized [2Fe-2S]-[ferredoxin] + S-adenosyl-L-homocysteine</text>
        <dbReference type="Rhea" id="RHEA:43332"/>
        <dbReference type="Rhea" id="RHEA-COMP:10000"/>
        <dbReference type="Rhea" id="RHEA-COMP:10001"/>
        <dbReference type="Rhea" id="RHEA-COMP:10162"/>
        <dbReference type="Rhea" id="RHEA-COMP:10485"/>
        <dbReference type="ChEBI" id="CHEBI:17319"/>
        <dbReference type="ChEBI" id="CHEBI:33737"/>
        <dbReference type="ChEBI" id="CHEBI:33738"/>
        <dbReference type="ChEBI" id="CHEBI:57844"/>
        <dbReference type="ChEBI" id="CHEBI:57856"/>
        <dbReference type="ChEBI" id="CHEBI:59789"/>
        <dbReference type="ChEBI" id="CHEBI:74411"/>
        <dbReference type="ChEBI" id="CHEBI:74497"/>
        <dbReference type="EC" id="2.1.1.192"/>
    </reaction>
</comment>